<dbReference type="Proteomes" id="UP001479933">
    <property type="component" value="Chromosome"/>
</dbReference>
<proteinExistence type="inferred from homology"/>
<evidence type="ECO:0000256" key="5">
    <source>
        <dbReference type="ARBA" id="ARBA00023136"/>
    </source>
</evidence>
<dbReference type="PROSITE" id="PS50895">
    <property type="entry name" value="SURF1"/>
    <property type="match status" value="1"/>
</dbReference>
<keyword evidence="9" id="KW-1185">Reference proteome</keyword>
<feature type="transmembrane region" description="Helical" evidence="6">
    <location>
        <begin position="214"/>
        <end position="237"/>
    </location>
</feature>
<name>A0ABZ2TYN9_9ACTN</name>
<keyword evidence="6" id="KW-1003">Cell membrane</keyword>
<comment type="subcellular location">
    <subcellularLocation>
        <location evidence="6">Cell membrane</location>
        <topology evidence="6">Multi-pass membrane protein</topology>
    </subcellularLocation>
    <subcellularLocation>
        <location evidence="1">Membrane</location>
    </subcellularLocation>
</comment>
<evidence type="ECO:0000256" key="1">
    <source>
        <dbReference type="ARBA" id="ARBA00004370"/>
    </source>
</evidence>
<keyword evidence="3 6" id="KW-0812">Transmembrane</keyword>
<feature type="compositionally biased region" description="Basic and acidic residues" evidence="7">
    <location>
        <begin position="303"/>
        <end position="314"/>
    </location>
</feature>
<evidence type="ECO:0000256" key="6">
    <source>
        <dbReference type="RuleBase" id="RU363076"/>
    </source>
</evidence>
<evidence type="ECO:0000256" key="4">
    <source>
        <dbReference type="ARBA" id="ARBA00022989"/>
    </source>
</evidence>
<dbReference type="PANTHER" id="PTHR23427">
    <property type="entry name" value="SURFEIT LOCUS PROTEIN"/>
    <property type="match status" value="1"/>
</dbReference>
<dbReference type="InterPro" id="IPR002994">
    <property type="entry name" value="Surf1/Shy1"/>
</dbReference>
<protein>
    <recommendedName>
        <fullName evidence="6">SURF1-like protein</fullName>
    </recommendedName>
</protein>
<evidence type="ECO:0000313" key="9">
    <source>
        <dbReference type="Proteomes" id="UP001479933"/>
    </source>
</evidence>
<dbReference type="RefSeq" id="WP_066162631.1">
    <property type="nucleotide sequence ID" value="NZ_CP136137.1"/>
</dbReference>
<evidence type="ECO:0000256" key="7">
    <source>
        <dbReference type="SAM" id="MobiDB-lite"/>
    </source>
</evidence>
<gene>
    <name evidence="8" type="ORF">RVF87_15325</name>
</gene>
<dbReference type="Pfam" id="PF02104">
    <property type="entry name" value="SURF1"/>
    <property type="match status" value="1"/>
</dbReference>
<evidence type="ECO:0000256" key="2">
    <source>
        <dbReference type="ARBA" id="ARBA00007165"/>
    </source>
</evidence>
<comment type="similarity">
    <text evidence="2 6">Belongs to the SURF1 family.</text>
</comment>
<keyword evidence="5 6" id="KW-0472">Membrane</keyword>
<dbReference type="PROSITE" id="PS51257">
    <property type="entry name" value="PROKAR_LIPOPROTEIN"/>
    <property type="match status" value="1"/>
</dbReference>
<dbReference type="InterPro" id="IPR045214">
    <property type="entry name" value="Surf1/Surf4"/>
</dbReference>
<keyword evidence="4 6" id="KW-1133">Transmembrane helix</keyword>
<feature type="transmembrane region" description="Helical" evidence="6">
    <location>
        <begin position="12"/>
        <end position="35"/>
    </location>
</feature>
<evidence type="ECO:0000313" key="8">
    <source>
        <dbReference type="EMBL" id="WYY06430.1"/>
    </source>
</evidence>
<sequence length="314" mass="33854">MRVLKTFLRPGWLLLGVFVVAFAAACFVVLAPWQLGKNTDTEHRNDLIRNAETTAAVPIDEFAPAGQVFNTDDEWREVTITGRFLDDQQVLIRLRSAGERPSVEVVTPFQAAGSDRVVFVNRGYVRPGDGNKVDVAPSPTGDVTITGRLRKTESTSPGKGPRVESGVQTAYTIDTRTLGPATGHPSEGFYLQLSPNQPASLGEIALPQLDSGPYLSYGLQWLAFGVMAPLGAVYFIYSEVKARRRDKKIAEENGVDDTPPPPSVSDRDRIRSRLRGAGIASGNDVQAKETAEIGGGGGAGTGDVKEKLAQRYGR</sequence>
<feature type="region of interest" description="Disordered" evidence="7">
    <location>
        <begin position="251"/>
        <end position="314"/>
    </location>
</feature>
<dbReference type="PANTHER" id="PTHR23427:SF2">
    <property type="entry name" value="SURFEIT LOCUS PROTEIN 1"/>
    <property type="match status" value="1"/>
</dbReference>
<organism evidence="8 9">
    <name type="scientific">Gordonia hydrophobica</name>
    <dbReference type="NCBI Taxonomy" id="40516"/>
    <lineage>
        <taxon>Bacteria</taxon>
        <taxon>Bacillati</taxon>
        <taxon>Actinomycetota</taxon>
        <taxon>Actinomycetes</taxon>
        <taxon>Mycobacteriales</taxon>
        <taxon>Gordoniaceae</taxon>
        <taxon>Gordonia</taxon>
    </lineage>
</organism>
<evidence type="ECO:0000256" key="3">
    <source>
        <dbReference type="ARBA" id="ARBA00022692"/>
    </source>
</evidence>
<reference evidence="8 9" key="1">
    <citation type="journal article" date="2023" name="Virus Evol.">
        <title>Computational host range prediction-The good, the bad, and the ugly.</title>
        <authorList>
            <person name="Howell A.A."/>
            <person name="Versoza C.J."/>
            <person name="Pfeifer S.P."/>
        </authorList>
    </citation>
    <scope>NUCLEOTIDE SEQUENCE [LARGE SCALE GENOMIC DNA]</scope>
    <source>
        <strain evidence="8 9">1610/1b</strain>
    </source>
</reference>
<dbReference type="CDD" id="cd06662">
    <property type="entry name" value="SURF1"/>
    <property type="match status" value="1"/>
</dbReference>
<accession>A0ABZ2TYN9</accession>
<dbReference type="EMBL" id="CP136137">
    <property type="protein sequence ID" value="WYY06430.1"/>
    <property type="molecule type" value="Genomic_DNA"/>
</dbReference>